<dbReference type="InterPro" id="IPR036390">
    <property type="entry name" value="WH_DNA-bd_sf"/>
</dbReference>
<gene>
    <name evidence="5" type="ORF">GCM10007875_09740</name>
</gene>
<evidence type="ECO:0000313" key="6">
    <source>
        <dbReference type="Proteomes" id="UP001156664"/>
    </source>
</evidence>
<dbReference type="RefSeq" id="WP_284280327.1">
    <property type="nucleotide sequence ID" value="NZ_BSOJ01000009.1"/>
</dbReference>
<keyword evidence="2" id="KW-0238">DNA-binding</keyword>
<reference evidence="6" key="1">
    <citation type="journal article" date="2019" name="Int. J. Syst. Evol. Microbiol.">
        <title>The Global Catalogue of Microorganisms (GCM) 10K type strain sequencing project: providing services to taxonomists for standard genome sequencing and annotation.</title>
        <authorList>
            <consortium name="The Broad Institute Genomics Platform"/>
            <consortium name="The Broad Institute Genome Sequencing Center for Infectious Disease"/>
            <person name="Wu L."/>
            <person name="Ma J."/>
        </authorList>
    </citation>
    <scope>NUCLEOTIDE SEQUENCE [LARGE SCALE GENOMIC DNA]</scope>
    <source>
        <strain evidence="6">NBRC 105857</strain>
    </source>
</reference>
<keyword evidence="1" id="KW-0805">Transcription regulation</keyword>
<dbReference type="Gene3D" id="1.10.10.10">
    <property type="entry name" value="Winged helix-like DNA-binding domain superfamily/Winged helix DNA-binding domain"/>
    <property type="match status" value="1"/>
</dbReference>
<keyword evidence="3" id="KW-0804">Transcription</keyword>
<dbReference type="InterPro" id="IPR036388">
    <property type="entry name" value="WH-like_DNA-bd_sf"/>
</dbReference>
<dbReference type="PRINTS" id="PR00598">
    <property type="entry name" value="HTHMARR"/>
</dbReference>
<proteinExistence type="predicted"/>
<sequence>MNDTQDRFALALHNCARSWRNALDRRLKSLGLSQAAWMTIAMVARNREPLSQIDLANKLGVEGATMVSMLDRLVKAELIERQPCESDRRVKRIALTDKGHDIHRELRKRADSFRAEILVGLDQQQLQAMSALLEGLTERIDNSRSE</sequence>
<evidence type="ECO:0000313" key="5">
    <source>
        <dbReference type="EMBL" id="GLR25886.1"/>
    </source>
</evidence>
<evidence type="ECO:0000256" key="1">
    <source>
        <dbReference type="ARBA" id="ARBA00023015"/>
    </source>
</evidence>
<dbReference type="InterPro" id="IPR023187">
    <property type="entry name" value="Tscrpt_reg_MarR-type_CS"/>
</dbReference>
<dbReference type="EMBL" id="BSOJ01000009">
    <property type="protein sequence ID" value="GLR25886.1"/>
    <property type="molecule type" value="Genomic_DNA"/>
</dbReference>
<dbReference type="PANTHER" id="PTHR42756:SF1">
    <property type="entry name" value="TRANSCRIPTIONAL REPRESSOR OF EMRAB OPERON"/>
    <property type="match status" value="1"/>
</dbReference>
<comment type="caution">
    <text evidence="5">The sequence shown here is derived from an EMBL/GenBank/DDBJ whole genome shotgun (WGS) entry which is preliminary data.</text>
</comment>
<name>A0ABQ5YRH8_9BURK</name>
<dbReference type="PANTHER" id="PTHR42756">
    <property type="entry name" value="TRANSCRIPTIONAL REGULATOR, MARR"/>
    <property type="match status" value="1"/>
</dbReference>
<dbReference type="Proteomes" id="UP001156664">
    <property type="component" value="Unassembled WGS sequence"/>
</dbReference>
<dbReference type="PROSITE" id="PS50995">
    <property type="entry name" value="HTH_MARR_2"/>
    <property type="match status" value="1"/>
</dbReference>
<protein>
    <submittedName>
        <fullName evidence="5">Transcriptional regulator</fullName>
    </submittedName>
</protein>
<evidence type="ECO:0000256" key="2">
    <source>
        <dbReference type="ARBA" id="ARBA00023125"/>
    </source>
</evidence>
<evidence type="ECO:0000256" key="3">
    <source>
        <dbReference type="ARBA" id="ARBA00023163"/>
    </source>
</evidence>
<dbReference type="Pfam" id="PF01047">
    <property type="entry name" value="MarR"/>
    <property type="match status" value="1"/>
</dbReference>
<dbReference type="PROSITE" id="PS01117">
    <property type="entry name" value="HTH_MARR_1"/>
    <property type="match status" value="1"/>
</dbReference>
<accession>A0ABQ5YRH8</accession>
<dbReference type="SMART" id="SM00347">
    <property type="entry name" value="HTH_MARR"/>
    <property type="match status" value="1"/>
</dbReference>
<keyword evidence="6" id="KW-1185">Reference proteome</keyword>
<evidence type="ECO:0000259" key="4">
    <source>
        <dbReference type="PROSITE" id="PS50995"/>
    </source>
</evidence>
<dbReference type="SUPFAM" id="SSF46785">
    <property type="entry name" value="Winged helix' DNA-binding domain"/>
    <property type="match status" value="1"/>
</dbReference>
<dbReference type="InterPro" id="IPR000835">
    <property type="entry name" value="HTH_MarR-typ"/>
</dbReference>
<feature type="domain" description="HTH marR-type" evidence="4">
    <location>
        <begin position="5"/>
        <end position="138"/>
    </location>
</feature>
<organism evidence="5 6">
    <name type="scientific">Limnobacter litoralis</name>
    <dbReference type="NCBI Taxonomy" id="481366"/>
    <lineage>
        <taxon>Bacteria</taxon>
        <taxon>Pseudomonadati</taxon>
        <taxon>Pseudomonadota</taxon>
        <taxon>Betaproteobacteria</taxon>
        <taxon>Burkholderiales</taxon>
        <taxon>Burkholderiaceae</taxon>
        <taxon>Limnobacter</taxon>
    </lineage>
</organism>